<sequence>MHAGGALGNTRLINTQTCPLSISSFVTERKTVVRRECNMRRELAHVESSFINCCLTFTAAPALHCPAALSPLGATSRGRRGQVIRCYRLGGFRCIVMDCPPSAPPTPVLLTPF</sequence>
<gene>
    <name evidence="1" type="ORF">EVAR_53549_1</name>
</gene>
<protein>
    <submittedName>
        <fullName evidence="1">Uncharacterized protein</fullName>
    </submittedName>
</protein>
<organism evidence="1 2">
    <name type="scientific">Eumeta variegata</name>
    <name type="common">Bagworm moth</name>
    <name type="synonym">Eumeta japonica</name>
    <dbReference type="NCBI Taxonomy" id="151549"/>
    <lineage>
        <taxon>Eukaryota</taxon>
        <taxon>Metazoa</taxon>
        <taxon>Ecdysozoa</taxon>
        <taxon>Arthropoda</taxon>
        <taxon>Hexapoda</taxon>
        <taxon>Insecta</taxon>
        <taxon>Pterygota</taxon>
        <taxon>Neoptera</taxon>
        <taxon>Endopterygota</taxon>
        <taxon>Lepidoptera</taxon>
        <taxon>Glossata</taxon>
        <taxon>Ditrysia</taxon>
        <taxon>Tineoidea</taxon>
        <taxon>Psychidae</taxon>
        <taxon>Oiketicinae</taxon>
        <taxon>Eumeta</taxon>
    </lineage>
</organism>
<reference evidence="1 2" key="1">
    <citation type="journal article" date="2019" name="Commun. Biol.">
        <title>The bagworm genome reveals a unique fibroin gene that provides high tensile strength.</title>
        <authorList>
            <person name="Kono N."/>
            <person name="Nakamura H."/>
            <person name="Ohtoshi R."/>
            <person name="Tomita M."/>
            <person name="Numata K."/>
            <person name="Arakawa K."/>
        </authorList>
    </citation>
    <scope>NUCLEOTIDE SEQUENCE [LARGE SCALE GENOMIC DNA]</scope>
</reference>
<dbReference type="Proteomes" id="UP000299102">
    <property type="component" value="Unassembled WGS sequence"/>
</dbReference>
<keyword evidence="2" id="KW-1185">Reference proteome</keyword>
<comment type="caution">
    <text evidence="1">The sequence shown here is derived from an EMBL/GenBank/DDBJ whole genome shotgun (WGS) entry which is preliminary data.</text>
</comment>
<proteinExistence type="predicted"/>
<dbReference type="AlphaFoldDB" id="A0A4C1YTB2"/>
<evidence type="ECO:0000313" key="2">
    <source>
        <dbReference type="Proteomes" id="UP000299102"/>
    </source>
</evidence>
<name>A0A4C1YTB2_EUMVA</name>
<dbReference type="EMBL" id="BGZK01001357">
    <property type="protein sequence ID" value="GBP78104.1"/>
    <property type="molecule type" value="Genomic_DNA"/>
</dbReference>
<accession>A0A4C1YTB2</accession>
<evidence type="ECO:0000313" key="1">
    <source>
        <dbReference type="EMBL" id="GBP78104.1"/>
    </source>
</evidence>